<dbReference type="PANTHER" id="PTHR31115:SF2">
    <property type="entry name" value="OS05G0107300 PROTEIN"/>
    <property type="match status" value="1"/>
</dbReference>
<accession>A0A9P0YKX3</accession>
<dbReference type="EMBL" id="CAMAPE010000005">
    <property type="protein sequence ID" value="CAH9065701.1"/>
    <property type="molecule type" value="Genomic_DNA"/>
</dbReference>
<feature type="region of interest" description="Disordered" evidence="1">
    <location>
        <begin position="315"/>
        <end position="356"/>
    </location>
</feature>
<feature type="region of interest" description="Disordered" evidence="1">
    <location>
        <begin position="429"/>
        <end position="457"/>
    </location>
</feature>
<organism evidence="2 3">
    <name type="scientific">Cuscuta europaea</name>
    <name type="common">European dodder</name>
    <dbReference type="NCBI Taxonomy" id="41803"/>
    <lineage>
        <taxon>Eukaryota</taxon>
        <taxon>Viridiplantae</taxon>
        <taxon>Streptophyta</taxon>
        <taxon>Embryophyta</taxon>
        <taxon>Tracheophyta</taxon>
        <taxon>Spermatophyta</taxon>
        <taxon>Magnoliopsida</taxon>
        <taxon>eudicotyledons</taxon>
        <taxon>Gunneridae</taxon>
        <taxon>Pentapetalae</taxon>
        <taxon>asterids</taxon>
        <taxon>lamiids</taxon>
        <taxon>Solanales</taxon>
        <taxon>Convolvulaceae</taxon>
        <taxon>Cuscuteae</taxon>
        <taxon>Cuscuta</taxon>
        <taxon>Cuscuta subgen. Cuscuta</taxon>
    </lineage>
</organism>
<proteinExistence type="predicted"/>
<feature type="region of interest" description="Disordered" evidence="1">
    <location>
        <begin position="200"/>
        <end position="286"/>
    </location>
</feature>
<keyword evidence="3" id="KW-1185">Reference proteome</keyword>
<sequence length="1285" mass="140242">MAGNARFEIKSTSPDSGFASSYSNGQRVSYAGPILDRSGSFSEGASSRIFGYGKGTSRASTSMLGETSTVSQCLMFEPILMGEPKYPRSVELRRVLGGISVGSTSEDNSFGAAQLKPSHPSSIDEVKRFRANLADTCSKASGRARRFDDLLHRLSKYSEVTRKQQRNEMLLNERSGVSHLKMGNQIHRGPTELVTQKIDDRPKNGTLNKRTRTSVAETRSEFRSNGLQRQPVQMTKERDMHKDGNADPDMAEEKVRRLPAGGEGWDKKIKRKRSVGAVNSRPIDDDGELKRNLHLKLSGEAGLSSCDSHGFRSGMSSAAGGYSKSEGTSPASSSGRALQSEQEKSPLSRDSTAGLNKEKFLTKGSIKYNSCDEINTCPSPITKGKASRAPRSGSMVVNNSASNVPRVPPIHESWEQSSNTIKNLSAAGANNRKRPFPSGSSSPPITQWIGQRPQKISRTRRVNLVSPVSNNDEIQLSSDGCSPSDFGARLTTSAVNGSILPKAPPTNGAQNGKVKTESILSPARLSESEESGACENKLKDKVIVCSEGEEKTGHTVPTIGPSPSHMKKNKFLAREEIGDGVRRQGRSGRVSSFTRGNISPTTEKLDILSTPKPLRPTKHVEKNGSKSGRPLKKQSERKGCSRLGHPTSSGSPDFTGDSDDGREELLSAANSAYNSSVHACSNVFWKRVEAFFASISSEEKLYLSDQLKSSEELHAKLTRISCSHNGVLGAHVHDEISLSDAISGDCKICMNSQSGSRNPGSADLVDKAQDYILSTNLNTNQNFDKVTPLYQRVLSALIIEDDLEELEENGLERSSSPDKASPCVDLDSTRNMDRTEFECGSVVSVVQLEKNGTTNKFASCNGCSTYTGIRNPPNGNEVPLRKNGFVHSEIGLLVDLSRCNNSEGLQNQLTSGVSISSLDKQYAQMSLNDKLLMELQSVGLYLETVPDLEDKEDEMINQEITQLERGLYQQIVRKKAYLGKISHLIQEGKDVDRRDPEQVAMNKLVELAYKKLLATRKASKMGLPKVSKQVALAFARRTLARCRKYEETGKSCFNDPIYRDIIYASPPRFREAELLAGSNISSKAGIVDPYNNNQSEQAFARNGPLSNRGKKKEVLLDDVGGTTFRTATTPLDGPTLFGSAKGKRSERDTSSVRNAKTGRPSLASNPKGDRKTRTKPKQRTGQLSTTSYNKFLEAPIPTESPVISTDNGNVKNECSREVKKESADPISNLPLLNEIVDTIGEELGPDLGAPQDLNSWFNFDVDGMQDHDFIGLDIPPDDLSELNMF</sequence>
<name>A0A9P0YKX3_CUSEU</name>
<feature type="compositionally biased region" description="Polar residues" evidence="1">
    <location>
        <begin position="1201"/>
        <end position="1210"/>
    </location>
</feature>
<feature type="compositionally biased region" description="Polar residues" evidence="1">
    <location>
        <begin position="593"/>
        <end position="602"/>
    </location>
</feature>
<dbReference type="OrthoDB" id="1915143at2759"/>
<reference evidence="2" key="1">
    <citation type="submission" date="2022-07" db="EMBL/GenBank/DDBJ databases">
        <authorList>
            <person name="Macas J."/>
            <person name="Novak P."/>
            <person name="Neumann P."/>
        </authorList>
    </citation>
    <scope>NUCLEOTIDE SEQUENCE</scope>
</reference>
<evidence type="ECO:0000256" key="1">
    <source>
        <dbReference type="SAM" id="MobiDB-lite"/>
    </source>
</evidence>
<feature type="region of interest" description="Disordered" evidence="1">
    <location>
        <begin position="1"/>
        <end position="22"/>
    </location>
</feature>
<feature type="compositionally biased region" description="Polar residues" evidence="1">
    <location>
        <begin position="325"/>
        <end position="340"/>
    </location>
</feature>
<feature type="region of interest" description="Disordered" evidence="1">
    <location>
        <begin position="378"/>
        <end position="404"/>
    </location>
</feature>
<feature type="compositionally biased region" description="Polar residues" evidence="1">
    <location>
        <begin position="10"/>
        <end position="22"/>
    </location>
</feature>
<protein>
    <submittedName>
        <fullName evidence="2">Uncharacterized protein</fullName>
    </submittedName>
</protein>
<feature type="compositionally biased region" description="Polar residues" evidence="1">
    <location>
        <begin position="205"/>
        <end position="233"/>
    </location>
</feature>
<gene>
    <name evidence="2" type="ORF">CEURO_LOCUS2267</name>
</gene>
<evidence type="ECO:0000313" key="2">
    <source>
        <dbReference type="EMBL" id="CAH9065701.1"/>
    </source>
</evidence>
<dbReference type="Proteomes" id="UP001152484">
    <property type="component" value="Unassembled WGS sequence"/>
</dbReference>
<comment type="caution">
    <text evidence="2">The sequence shown here is derived from an EMBL/GenBank/DDBJ whole genome shotgun (WGS) entry which is preliminary data.</text>
</comment>
<feature type="compositionally biased region" description="Basic and acidic residues" evidence="1">
    <location>
        <begin position="235"/>
        <end position="256"/>
    </location>
</feature>
<feature type="region of interest" description="Disordered" evidence="1">
    <location>
        <begin position="576"/>
        <end position="662"/>
    </location>
</feature>
<feature type="region of interest" description="Disordered" evidence="1">
    <location>
        <begin position="1123"/>
        <end position="1210"/>
    </location>
</feature>
<feature type="compositionally biased region" description="Polar residues" evidence="1">
    <location>
        <begin position="1179"/>
        <end position="1189"/>
    </location>
</feature>
<feature type="compositionally biased region" description="Polar residues" evidence="1">
    <location>
        <begin position="438"/>
        <end position="449"/>
    </location>
</feature>
<evidence type="ECO:0000313" key="3">
    <source>
        <dbReference type="Proteomes" id="UP001152484"/>
    </source>
</evidence>
<dbReference type="PANTHER" id="PTHR31115">
    <property type="entry name" value="OS05G0107300 PROTEIN"/>
    <property type="match status" value="1"/>
</dbReference>